<reference evidence="6 7" key="1">
    <citation type="submission" date="2016-11" db="EMBL/GenBank/DDBJ databases">
        <authorList>
            <person name="Varghese N."/>
            <person name="Submissions S."/>
        </authorList>
    </citation>
    <scope>NUCLEOTIDE SEQUENCE [LARGE SCALE GENOMIC DNA]</scope>
    <source>
        <strain evidence="6 7">PA</strain>
    </source>
</reference>
<dbReference type="EMBL" id="FQYL01000015">
    <property type="protein sequence ID" value="SHJ21751.1"/>
    <property type="molecule type" value="Genomic_DNA"/>
</dbReference>
<evidence type="ECO:0000256" key="4">
    <source>
        <dbReference type="SAM" id="MobiDB-lite"/>
    </source>
</evidence>
<dbReference type="SUPFAM" id="SSF55811">
    <property type="entry name" value="Nudix"/>
    <property type="match status" value="1"/>
</dbReference>
<comment type="cofactor">
    <cofactor evidence="1">
        <name>Mg(2+)</name>
        <dbReference type="ChEBI" id="CHEBI:18420"/>
    </cofactor>
</comment>
<evidence type="ECO:0000313" key="7">
    <source>
        <dbReference type="Proteomes" id="UP000184390"/>
    </source>
</evidence>
<accession>A0ABY1IIE9</accession>
<keyword evidence="3" id="KW-0460">Magnesium</keyword>
<dbReference type="RefSeq" id="WP_073454212.1">
    <property type="nucleotide sequence ID" value="NZ_BDIO01000007.1"/>
</dbReference>
<evidence type="ECO:0000256" key="2">
    <source>
        <dbReference type="ARBA" id="ARBA00022801"/>
    </source>
</evidence>
<dbReference type="Pfam" id="PF00293">
    <property type="entry name" value="NUDIX"/>
    <property type="match status" value="1"/>
</dbReference>
<evidence type="ECO:0000259" key="5">
    <source>
        <dbReference type="PROSITE" id="PS51462"/>
    </source>
</evidence>
<protein>
    <submittedName>
        <fullName evidence="6">NUDIX domain-containing protein</fullName>
    </submittedName>
</protein>
<sequence>MIPSAPRAPRRRAAGLAPDGRDPARVPADWRDLLDADEWRLGPEGLPFRRAARVIALRDDPEPGILLVLGHDFADPAHAWAFTPGGGIADGEGPREAAIRELREETGIRLAADRLIGPVVERTSLFHFNLVTCRQDEVMYLARLERDDTAALEGPRGELDRAGWTDQEREVLDSLRWWGLDELDAAAGNGMTVYPEALPGLARRLMEGWDGVVRSIGESAAGDEER</sequence>
<feature type="region of interest" description="Disordered" evidence="4">
    <location>
        <begin position="1"/>
        <end position="23"/>
    </location>
</feature>
<keyword evidence="2" id="KW-0378">Hydrolase</keyword>
<evidence type="ECO:0000256" key="3">
    <source>
        <dbReference type="ARBA" id="ARBA00022842"/>
    </source>
</evidence>
<keyword evidence="7" id="KW-1185">Reference proteome</keyword>
<dbReference type="Proteomes" id="UP000184390">
    <property type="component" value="Unassembled WGS sequence"/>
</dbReference>
<comment type="caution">
    <text evidence="6">The sequence shown here is derived from an EMBL/GenBank/DDBJ whole genome shotgun (WGS) entry which is preliminary data.</text>
</comment>
<dbReference type="PANTHER" id="PTHR43046">
    <property type="entry name" value="GDP-MANNOSE MANNOSYL HYDROLASE"/>
    <property type="match status" value="1"/>
</dbReference>
<dbReference type="InterPro" id="IPR000086">
    <property type="entry name" value="NUDIX_hydrolase_dom"/>
</dbReference>
<proteinExistence type="predicted"/>
<dbReference type="InterPro" id="IPR015797">
    <property type="entry name" value="NUDIX_hydrolase-like_dom_sf"/>
</dbReference>
<dbReference type="CDD" id="cd04685">
    <property type="entry name" value="NUDIX_Hydrolase"/>
    <property type="match status" value="1"/>
</dbReference>
<organism evidence="6 7">
    <name type="scientific">Actinomyces denticolens</name>
    <dbReference type="NCBI Taxonomy" id="52767"/>
    <lineage>
        <taxon>Bacteria</taxon>
        <taxon>Bacillati</taxon>
        <taxon>Actinomycetota</taxon>
        <taxon>Actinomycetes</taxon>
        <taxon>Actinomycetales</taxon>
        <taxon>Actinomycetaceae</taxon>
        <taxon>Actinomyces</taxon>
    </lineage>
</organism>
<dbReference type="Gene3D" id="3.90.79.10">
    <property type="entry name" value="Nucleoside Triphosphate Pyrophosphohydrolase"/>
    <property type="match status" value="1"/>
</dbReference>
<gene>
    <name evidence="6" type="ORF">SAMN05216246_11528</name>
</gene>
<dbReference type="InterPro" id="IPR020084">
    <property type="entry name" value="NUDIX_hydrolase_CS"/>
</dbReference>
<dbReference type="PANTHER" id="PTHR43046:SF12">
    <property type="entry name" value="GDP-MANNOSE MANNOSYL HYDROLASE"/>
    <property type="match status" value="1"/>
</dbReference>
<evidence type="ECO:0000313" key="6">
    <source>
        <dbReference type="EMBL" id="SHJ21751.1"/>
    </source>
</evidence>
<feature type="domain" description="Nudix hydrolase" evidence="5">
    <location>
        <begin position="47"/>
        <end position="199"/>
    </location>
</feature>
<dbReference type="PROSITE" id="PS00893">
    <property type="entry name" value="NUDIX_BOX"/>
    <property type="match status" value="1"/>
</dbReference>
<dbReference type="PROSITE" id="PS51462">
    <property type="entry name" value="NUDIX"/>
    <property type="match status" value="1"/>
</dbReference>
<evidence type="ECO:0000256" key="1">
    <source>
        <dbReference type="ARBA" id="ARBA00001946"/>
    </source>
</evidence>
<name>A0ABY1IIE9_9ACTO</name>